<sequence>MSAPSVTAGPALRVRVWVMDVWDTVALSLTPESTIAELKATALARATGRPERAGAHVVKYRGAMVSDERQTLAGLGVPDGAPFIVLPARRQPVR</sequence>
<dbReference type="AlphaFoldDB" id="A0A0H4TUX6"/>
<evidence type="ECO:0000313" key="2">
    <source>
        <dbReference type="EMBL" id="AKQ04684.1"/>
    </source>
</evidence>
<name>A0A0H4TUX6_9BACT</name>
<dbReference type="SUPFAM" id="SSF54236">
    <property type="entry name" value="Ubiquitin-like"/>
    <property type="match status" value="1"/>
</dbReference>
<reference evidence="2" key="1">
    <citation type="journal article" date="2015" name="ISME J.">
        <title>Aquifer environment selects for microbial species cohorts in sediment and groundwater.</title>
        <authorList>
            <person name="Hug L.A."/>
            <person name="Thomas B.C."/>
            <person name="Brown C.T."/>
            <person name="Frischkorn K.R."/>
            <person name="Williams K.H."/>
            <person name="Tringe S.G."/>
            <person name="Banfield J.F."/>
        </authorList>
    </citation>
    <scope>NUCLEOTIDE SEQUENCE</scope>
</reference>
<dbReference type="InterPro" id="IPR000626">
    <property type="entry name" value="Ubiquitin-like_dom"/>
</dbReference>
<protein>
    <recommendedName>
        <fullName evidence="1">Ubiquitin-like domain-containing protein</fullName>
    </recommendedName>
</protein>
<proteinExistence type="predicted"/>
<evidence type="ECO:0000259" key="1">
    <source>
        <dbReference type="PROSITE" id="PS50053"/>
    </source>
</evidence>
<dbReference type="PROSITE" id="PS50053">
    <property type="entry name" value="UBIQUITIN_2"/>
    <property type="match status" value="1"/>
</dbReference>
<accession>A0A0H4TUX6</accession>
<dbReference type="InterPro" id="IPR029071">
    <property type="entry name" value="Ubiquitin-like_domsf"/>
</dbReference>
<organism evidence="2">
    <name type="scientific">uncultured Gemmatimonadetes bacterium Rifle_16ft_4_minimus_7</name>
    <dbReference type="NCBI Taxonomy" id="1665098"/>
    <lineage>
        <taxon>Bacteria</taxon>
        <taxon>Pseudomonadati</taxon>
        <taxon>Gemmatimonadota</taxon>
        <taxon>environmental samples</taxon>
    </lineage>
</organism>
<dbReference type="EMBL" id="KT007046">
    <property type="protein sequence ID" value="AKQ04684.1"/>
    <property type="molecule type" value="Genomic_DNA"/>
</dbReference>
<feature type="domain" description="Ubiquitin-like" evidence="1">
    <location>
        <begin position="12"/>
        <end position="92"/>
    </location>
</feature>